<dbReference type="PANTHER" id="PTHR46579">
    <property type="entry name" value="F5/8 TYPE C DOMAIN-CONTAINING PROTEIN-RELATED"/>
    <property type="match status" value="1"/>
</dbReference>
<dbReference type="PANTHER" id="PTHR46579:SF1">
    <property type="entry name" value="F5_8 TYPE C DOMAIN-CONTAINING PROTEIN"/>
    <property type="match status" value="1"/>
</dbReference>
<proteinExistence type="predicted"/>
<evidence type="ECO:0008006" key="4">
    <source>
        <dbReference type="Google" id="ProtNLM"/>
    </source>
</evidence>
<keyword evidence="3" id="KW-1185">Reference proteome</keyword>
<dbReference type="EMBL" id="JARJCW010000050">
    <property type="protein sequence ID" value="KAJ7203520.1"/>
    <property type="molecule type" value="Genomic_DNA"/>
</dbReference>
<feature type="region of interest" description="Disordered" evidence="1">
    <location>
        <begin position="219"/>
        <end position="269"/>
    </location>
</feature>
<evidence type="ECO:0000313" key="3">
    <source>
        <dbReference type="Proteomes" id="UP001219525"/>
    </source>
</evidence>
<organism evidence="2 3">
    <name type="scientific">Mycena pura</name>
    <dbReference type="NCBI Taxonomy" id="153505"/>
    <lineage>
        <taxon>Eukaryota</taxon>
        <taxon>Fungi</taxon>
        <taxon>Dikarya</taxon>
        <taxon>Basidiomycota</taxon>
        <taxon>Agaricomycotina</taxon>
        <taxon>Agaricomycetes</taxon>
        <taxon>Agaricomycetidae</taxon>
        <taxon>Agaricales</taxon>
        <taxon>Marasmiineae</taxon>
        <taxon>Mycenaceae</taxon>
        <taxon>Mycena</taxon>
    </lineage>
</organism>
<gene>
    <name evidence="2" type="ORF">GGX14DRAFT_535881</name>
</gene>
<reference evidence="2" key="1">
    <citation type="submission" date="2023-03" db="EMBL/GenBank/DDBJ databases">
        <title>Massive genome expansion in bonnet fungi (Mycena s.s.) driven by repeated elements and novel gene families across ecological guilds.</title>
        <authorList>
            <consortium name="Lawrence Berkeley National Laboratory"/>
            <person name="Harder C.B."/>
            <person name="Miyauchi S."/>
            <person name="Viragh M."/>
            <person name="Kuo A."/>
            <person name="Thoen E."/>
            <person name="Andreopoulos B."/>
            <person name="Lu D."/>
            <person name="Skrede I."/>
            <person name="Drula E."/>
            <person name="Henrissat B."/>
            <person name="Morin E."/>
            <person name="Kohler A."/>
            <person name="Barry K."/>
            <person name="LaButti K."/>
            <person name="Morin E."/>
            <person name="Salamov A."/>
            <person name="Lipzen A."/>
            <person name="Mereny Z."/>
            <person name="Hegedus B."/>
            <person name="Baldrian P."/>
            <person name="Stursova M."/>
            <person name="Weitz H."/>
            <person name="Taylor A."/>
            <person name="Grigoriev I.V."/>
            <person name="Nagy L.G."/>
            <person name="Martin F."/>
            <person name="Kauserud H."/>
        </authorList>
    </citation>
    <scope>NUCLEOTIDE SEQUENCE</scope>
    <source>
        <strain evidence="2">9144</strain>
    </source>
</reference>
<evidence type="ECO:0000313" key="2">
    <source>
        <dbReference type="EMBL" id="KAJ7203520.1"/>
    </source>
</evidence>
<accession>A0AAD6YD71</accession>
<protein>
    <recommendedName>
        <fullName evidence="4">Transposase family Tnp2 protein</fullName>
    </recommendedName>
</protein>
<dbReference type="AlphaFoldDB" id="A0AAD6YD71"/>
<dbReference type="Proteomes" id="UP001219525">
    <property type="component" value="Unassembled WGS sequence"/>
</dbReference>
<feature type="compositionally biased region" description="Low complexity" evidence="1">
    <location>
        <begin position="219"/>
        <end position="229"/>
    </location>
</feature>
<comment type="caution">
    <text evidence="2">The sequence shown here is derived from an EMBL/GenBank/DDBJ whole genome shotgun (WGS) entry which is preliminary data.</text>
</comment>
<feature type="compositionally biased region" description="Acidic residues" evidence="1">
    <location>
        <begin position="233"/>
        <end position="264"/>
    </location>
</feature>
<sequence>MWHLGENAFFAGITPPPKEPTVETITALADPVVEQFADMWDGVTLKTYEHPEGAAYRIAILPGIGDLLGLAKAMGCAGHASNNFCFLCKLQRNQIDRLDHESWEPRTEAEKRRKEIFKEWGIRGSSLHQLQYRDPVKSIVVPIMHGVIEGNIQHHVRLKWGIGSDKPGAGFATQIPTVQPGPTPSPSPDVIIISADEQIIEDELEDLRCDSLAYQDATTATKRARPTPTFIREEDDNIEDRGGEEEEEEDDDSDDNGYEEDDVYEKERPHRMVFDEHRDMPRLHDGLARVVLPSHIDRPPVNLGEKSHGKLKSDNWHVLCTIMFPLIVPEIFWSCELSEQELNTQLLDNFTDLVASTNIVCAYSVTPAEADRYLEHYLRYLRTSQILFPTLSTRPNHHYAIHNAAQLKWWGPLVKLGEFLYETHNGTLQKTKTNNHLWELDLTMLRQICRRGRLQAAIADSLDIATTNSPSHVVGAMKALSPSVPAPGILQPQQLTIEEEIAHRASGVQLDPQVYDLILLHWNSSYTPTYLPREGFQYSHLGMDVHVMPANAVKCTHFEQKTRRFSTFDQHDGNSSVSFTNPLTGQKNFGFIESIWEMALQQRLHTFVVVQPHTALPAQDEERTPYASRPELGCFLRYTHPPRAQRRRLVEPRHLISHVPYLEVPAGTFGIQQEVTIFVDNLQRGRDM</sequence>
<name>A0AAD6YD71_9AGAR</name>
<evidence type="ECO:0000256" key="1">
    <source>
        <dbReference type="SAM" id="MobiDB-lite"/>
    </source>
</evidence>